<feature type="region of interest" description="Disordered" evidence="1">
    <location>
        <begin position="35"/>
        <end position="54"/>
    </location>
</feature>
<evidence type="ECO:0000256" key="1">
    <source>
        <dbReference type="SAM" id="MobiDB-lite"/>
    </source>
</evidence>
<protein>
    <submittedName>
        <fullName evidence="2">Uncharacterized protein</fullName>
    </submittedName>
</protein>
<comment type="caution">
    <text evidence="2">The sequence shown here is derived from an EMBL/GenBank/DDBJ whole genome shotgun (WGS) entry which is preliminary data.</text>
</comment>
<organism evidence="2 3">
    <name type="scientific">Datura stramonium</name>
    <name type="common">Jimsonweed</name>
    <name type="synonym">Common thornapple</name>
    <dbReference type="NCBI Taxonomy" id="4076"/>
    <lineage>
        <taxon>Eukaryota</taxon>
        <taxon>Viridiplantae</taxon>
        <taxon>Streptophyta</taxon>
        <taxon>Embryophyta</taxon>
        <taxon>Tracheophyta</taxon>
        <taxon>Spermatophyta</taxon>
        <taxon>Magnoliopsida</taxon>
        <taxon>eudicotyledons</taxon>
        <taxon>Gunneridae</taxon>
        <taxon>Pentapetalae</taxon>
        <taxon>asterids</taxon>
        <taxon>lamiids</taxon>
        <taxon>Solanales</taxon>
        <taxon>Solanaceae</taxon>
        <taxon>Solanoideae</taxon>
        <taxon>Datureae</taxon>
        <taxon>Datura</taxon>
    </lineage>
</organism>
<evidence type="ECO:0000313" key="3">
    <source>
        <dbReference type="Proteomes" id="UP000823775"/>
    </source>
</evidence>
<keyword evidence="3" id="KW-1185">Reference proteome</keyword>
<evidence type="ECO:0000313" key="2">
    <source>
        <dbReference type="EMBL" id="MCD7460814.1"/>
    </source>
</evidence>
<feature type="compositionally biased region" description="Basic and acidic residues" evidence="1">
    <location>
        <begin position="75"/>
        <end position="84"/>
    </location>
</feature>
<name>A0ABS8SP86_DATST</name>
<accession>A0ABS8SP86</accession>
<feature type="compositionally biased region" description="Basic and acidic residues" evidence="1">
    <location>
        <begin position="95"/>
        <end position="105"/>
    </location>
</feature>
<proteinExistence type="predicted"/>
<feature type="region of interest" description="Disordered" evidence="1">
    <location>
        <begin position="1"/>
        <end position="21"/>
    </location>
</feature>
<dbReference type="EMBL" id="JACEIK010000679">
    <property type="protein sequence ID" value="MCD7460814.1"/>
    <property type="molecule type" value="Genomic_DNA"/>
</dbReference>
<sequence>MIELMECHPGDGPSESPSPVKVKSISRFNMMSKLTERHTLDGPSESPSCKQLSHVRRTIRSAVIMPPSFNLPRGVQERGLREPKLLATSEMKTPNLREKYRRLESDEGDDSSDDGSSSSSNEADSDEGSGDEATSSPVSIAEEVRIIDSESLEYLDIDGKYKLYCLGWMSCNAPEALRSDP</sequence>
<gene>
    <name evidence="2" type="ORF">HAX54_044493</name>
</gene>
<dbReference type="Proteomes" id="UP000823775">
    <property type="component" value="Unassembled WGS sequence"/>
</dbReference>
<feature type="region of interest" description="Disordered" evidence="1">
    <location>
        <begin position="68"/>
        <end position="142"/>
    </location>
</feature>
<reference evidence="2 3" key="1">
    <citation type="journal article" date="2021" name="BMC Genomics">
        <title>Datura genome reveals duplications of psychoactive alkaloid biosynthetic genes and high mutation rate following tissue culture.</title>
        <authorList>
            <person name="Rajewski A."/>
            <person name="Carter-House D."/>
            <person name="Stajich J."/>
            <person name="Litt A."/>
        </authorList>
    </citation>
    <scope>NUCLEOTIDE SEQUENCE [LARGE SCALE GENOMIC DNA]</scope>
    <source>
        <strain evidence="2">AR-01</strain>
    </source>
</reference>